<dbReference type="GO" id="GO:0045505">
    <property type="term" value="F:dynein intermediate chain binding"/>
    <property type="evidence" value="ECO:0007669"/>
    <property type="project" value="InterPro"/>
</dbReference>
<dbReference type="OrthoDB" id="10251809at2759"/>
<dbReference type="GO" id="GO:0007018">
    <property type="term" value="P:microtubule-based movement"/>
    <property type="evidence" value="ECO:0007669"/>
    <property type="project" value="InterPro"/>
</dbReference>
<proteinExistence type="predicted"/>
<dbReference type="EMBL" id="VXBV01003098">
    <property type="protein sequence ID" value="NXO93463.1"/>
    <property type="molecule type" value="Genomic_DNA"/>
</dbReference>
<keyword evidence="5" id="KW-1185">Reference proteome</keyword>
<dbReference type="Pfam" id="PF18198">
    <property type="entry name" value="AAA_lid_11"/>
    <property type="match status" value="1"/>
</dbReference>
<gene>
    <name evidence="4" type="primary">Dnah9</name>
    <name evidence="4" type="ORF">CERBRA_R10388</name>
</gene>
<dbReference type="Gene3D" id="1.10.8.720">
    <property type="entry name" value="Region D6 of dynein motor"/>
    <property type="match status" value="1"/>
</dbReference>
<dbReference type="AlphaFoldDB" id="A0A7L1W9D6"/>
<dbReference type="FunFam" id="1.10.8.720:FF:000002">
    <property type="entry name" value="Dynein heavy chain 9, axonemal"/>
    <property type="match status" value="1"/>
</dbReference>
<organism evidence="4 5">
    <name type="scientific">Certhia brachydactyla</name>
    <name type="common">short-toed tree-creeper</name>
    <dbReference type="NCBI Taxonomy" id="73330"/>
    <lineage>
        <taxon>Eukaryota</taxon>
        <taxon>Metazoa</taxon>
        <taxon>Chordata</taxon>
        <taxon>Craniata</taxon>
        <taxon>Vertebrata</taxon>
        <taxon>Euteleostomi</taxon>
        <taxon>Archelosauria</taxon>
        <taxon>Archosauria</taxon>
        <taxon>Dinosauria</taxon>
        <taxon>Saurischia</taxon>
        <taxon>Theropoda</taxon>
        <taxon>Coelurosauria</taxon>
        <taxon>Aves</taxon>
        <taxon>Neognathae</taxon>
        <taxon>Neoaves</taxon>
        <taxon>Telluraves</taxon>
        <taxon>Australaves</taxon>
        <taxon>Passeriformes</taxon>
        <taxon>Certhiidae</taxon>
        <taxon>Certhiinae</taxon>
        <taxon>Certhia</taxon>
    </lineage>
</organism>
<dbReference type="FunFam" id="3.10.490.20:FF:000002">
    <property type="entry name" value="Dynein axonemal heavy chain 17"/>
    <property type="match status" value="1"/>
</dbReference>
<feature type="non-terminal residue" evidence="4">
    <location>
        <position position="570"/>
    </location>
</feature>
<comment type="caution">
    <text evidence="4">The sequence shown here is derived from an EMBL/GenBank/DDBJ whole genome shotgun (WGS) entry which is preliminary data.</text>
</comment>
<protein>
    <submittedName>
        <fullName evidence="4">DYH9 protein</fullName>
    </submittedName>
</protein>
<dbReference type="Gene3D" id="1.20.1270.280">
    <property type="match status" value="1"/>
</dbReference>
<name>A0A7L1W9D6_9PASS</name>
<dbReference type="Pfam" id="PF18199">
    <property type="entry name" value="Dynein_C"/>
    <property type="match status" value="1"/>
</dbReference>
<dbReference type="InterPro" id="IPR041658">
    <property type="entry name" value="AAA_lid_11"/>
</dbReference>
<dbReference type="FunFam" id="1.20.1270.280:FF:000003">
    <property type="entry name" value="Dynein axonemal heavy chain 17"/>
    <property type="match status" value="1"/>
</dbReference>
<reference evidence="4 5" key="1">
    <citation type="submission" date="2019-09" db="EMBL/GenBank/DDBJ databases">
        <title>Bird 10,000 Genomes (B10K) Project - Family phase.</title>
        <authorList>
            <person name="Zhang G."/>
        </authorList>
    </citation>
    <scope>NUCLEOTIDE SEQUENCE [LARGE SCALE GENOMIC DNA]</scope>
    <source>
        <strain evidence="4">B10K-DU-002-20</strain>
        <tissue evidence="4">Muscle</tissue>
    </source>
</reference>
<accession>A0A7L1W9D6</accession>
<dbReference type="FunFam" id="3.40.50.300:FF:000411">
    <property type="entry name" value="dynein heavy chain 17, axonemal"/>
    <property type="match status" value="1"/>
</dbReference>
<dbReference type="InterPro" id="IPR004273">
    <property type="entry name" value="Dynein_heavy_D6_P-loop"/>
</dbReference>
<dbReference type="InterPro" id="IPR026983">
    <property type="entry name" value="DHC"/>
</dbReference>
<dbReference type="InterPro" id="IPR041228">
    <property type="entry name" value="Dynein_C"/>
</dbReference>
<evidence type="ECO:0000313" key="4">
    <source>
        <dbReference type="EMBL" id="NXO93463.1"/>
    </source>
</evidence>
<evidence type="ECO:0000259" key="1">
    <source>
        <dbReference type="Pfam" id="PF03028"/>
    </source>
</evidence>
<dbReference type="Gene3D" id="3.10.490.20">
    <property type="match status" value="1"/>
</dbReference>
<feature type="domain" description="Dynein heavy chain C-terminal" evidence="3">
    <location>
        <begin position="273"/>
        <end position="568"/>
    </location>
</feature>
<dbReference type="InterPro" id="IPR027417">
    <property type="entry name" value="P-loop_NTPase"/>
</dbReference>
<dbReference type="InterPro" id="IPR043160">
    <property type="entry name" value="Dynein_C_barrel"/>
</dbReference>
<dbReference type="GO" id="GO:0051959">
    <property type="term" value="F:dynein light intermediate chain binding"/>
    <property type="evidence" value="ECO:0007669"/>
    <property type="project" value="InterPro"/>
</dbReference>
<evidence type="ECO:0000259" key="3">
    <source>
        <dbReference type="Pfam" id="PF18199"/>
    </source>
</evidence>
<dbReference type="GO" id="GO:0030286">
    <property type="term" value="C:dynein complex"/>
    <property type="evidence" value="ECO:0007669"/>
    <property type="project" value="InterPro"/>
</dbReference>
<feature type="domain" description="Dynein heavy chain AAA lid" evidence="2">
    <location>
        <begin position="131"/>
        <end position="267"/>
    </location>
</feature>
<dbReference type="Gene3D" id="3.40.50.300">
    <property type="entry name" value="P-loop containing nucleotide triphosphate hydrolases"/>
    <property type="match status" value="1"/>
</dbReference>
<dbReference type="PANTHER" id="PTHR46961:SF16">
    <property type="entry name" value="DYNEIN AXONEMAL HEAVY CHAIN 17-RELATED"/>
    <property type="match status" value="1"/>
</dbReference>
<dbReference type="Proteomes" id="UP000536092">
    <property type="component" value="Unassembled WGS sequence"/>
</dbReference>
<dbReference type="PANTHER" id="PTHR46961">
    <property type="entry name" value="DYNEIN HEAVY CHAIN 1, AXONEMAL-LIKE PROTEIN"/>
    <property type="match status" value="1"/>
</dbReference>
<sequence length="570" mass="64601">GKKLGYTFNHRNLHNVSLGQGQEVVAEQALDLAAKEGHWVILQNIHLVAKWLSTLEKKLEQHSEGSHQDFRVFISAEPAPCPESHIIPQGILENSIKITSEAPTGMHANLHKALDNFSQDTLEMCSQEKEFRSILFALCYFHAVVAERRKFGPQGWNRSYPFSTGDLTISVSVLYNYLEASSKVPYDDLRYLVGEIMYGGHITDDWDRRLCRTYLEEFIKPEMLEGELCLAPGFPLPGNMDYNGYHQYIDDSLPPESPHLYGLHPNAEIGFLTQRSEQLLRTVLELQPRDSNTAQGAVGTREEMVQALLEDILEKLTEEFNMAELLAKVEERTPYAVVALQECERMNALTAEMRRSLTELELGLKGELTMTSNMETLQNSLFLDTVPESWVRRSYPSTASLGSWFADLLARISELEAWTRDFSLPSTLWLGGFFNPQSILTAVMQTTARKNKWPLDKMTLQCDVTKKSREDFASAPREGAYLHGLFMEGARWDAQAGTIADARLKELTPAIPVMFIKAIPDDKQDTRGLYPCPLYKTRQRGPTYVWTFNLKTKENPSKWVLAGVALLLQV</sequence>
<evidence type="ECO:0000259" key="2">
    <source>
        <dbReference type="Pfam" id="PF18198"/>
    </source>
</evidence>
<evidence type="ECO:0000313" key="5">
    <source>
        <dbReference type="Proteomes" id="UP000536092"/>
    </source>
</evidence>
<feature type="non-terminal residue" evidence="4">
    <location>
        <position position="1"/>
    </location>
</feature>
<dbReference type="InterPro" id="IPR042219">
    <property type="entry name" value="AAA_lid_11_sf"/>
</dbReference>
<dbReference type="GO" id="GO:0008569">
    <property type="term" value="F:minus-end-directed microtubule motor activity"/>
    <property type="evidence" value="ECO:0007669"/>
    <property type="project" value="InterPro"/>
</dbReference>
<feature type="domain" description="Dynein heavy chain region D6 P-loop" evidence="1">
    <location>
        <begin position="10"/>
        <end position="99"/>
    </location>
</feature>
<dbReference type="Pfam" id="PF03028">
    <property type="entry name" value="Dynein_heavy"/>
    <property type="match status" value="1"/>
</dbReference>